<dbReference type="AlphaFoldDB" id="A0A1H5SVP9"/>
<proteinExistence type="predicted"/>
<reference evidence="2" key="1">
    <citation type="submission" date="2016-10" db="EMBL/GenBank/DDBJ databases">
        <authorList>
            <person name="de Groot N.N."/>
        </authorList>
    </citation>
    <scope>NUCLEOTIDE SEQUENCE [LARGE SCALE GENOMIC DNA]</scope>
    <source>
        <strain evidence="2">ATCC 20501</strain>
    </source>
</reference>
<protein>
    <recommendedName>
        <fullName evidence="6">DUF998 domain-containing protein</fullName>
    </recommendedName>
</protein>
<keyword evidence="4" id="KW-1185">Reference proteome</keyword>
<sequence length="195" mass="20195">MGPLTALGAAACVGFLVVFGIDGWTRPGYRPRRHPVSALALGPRGWLQTANFLLSGLCITAGAFGAWNAAPMLALGIAVLGIALVASGVWRMDPMRGYPPGTPDAAPQAHSKNHARHERAGAVVFGGMPVVALIAALSDLAVPVRVVSAIGLVVVVFAASRFATAWERDDPLTGRWQRIALIAGLGQLAAVFATI</sequence>
<feature type="transmembrane region" description="Helical" evidence="1">
    <location>
        <begin position="73"/>
        <end position="90"/>
    </location>
</feature>
<dbReference type="Proteomes" id="UP000199690">
    <property type="component" value="Unassembled WGS sequence"/>
</dbReference>
<feature type="transmembrane region" description="Helical" evidence="1">
    <location>
        <begin position="144"/>
        <end position="164"/>
    </location>
</feature>
<feature type="transmembrane region" description="Helical" evidence="1">
    <location>
        <begin position="6"/>
        <end position="25"/>
    </location>
</feature>
<accession>A0A1H5SVP9</accession>
<name>A0A1H5SVP9_9PSEU</name>
<evidence type="ECO:0000256" key="1">
    <source>
        <dbReference type="SAM" id="Phobius"/>
    </source>
</evidence>
<evidence type="ECO:0000313" key="3">
    <source>
        <dbReference type="EMBL" id="SFC53178.1"/>
    </source>
</evidence>
<feature type="transmembrane region" description="Helical" evidence="1">
    <location>
        <begin position="46"/>
        <end position="67"/>
    </location>
</feature>
<evidence type="ECO:0000313" key="4">
    <source>
        <dbReference type="Proteomes" id="UP000199690"/>
    </source>
</evidence>
<dbReference type="RefSeq" id="WP_235863011.1">
    <property type="nucleotide sequence ID" value="NZ_FNVB01000002.1"/>
</dbReference>
<evidence type="ECO:0000313" key="5">
    <source>
        <dbReference type="Proteomes" id="UP000236729"/>
    </source>
</evidence>
<dbReference type="Pfam" id="PF06197">
    <property type="entry name" value="DUF998"/>
    <property type="match status" value="1"/>
</dbReference>
<gene>
    <name evidence="2" type="ORF">SAMN02982929_00047</name>
    <name evidence="3" type="ORF">SAMN05216506_101985</name>
</gene>
<dbReference type="InterPro" id="IPR009339">
    <property type="entry name" value="DUF998"/>
</dbReference>
<dbReference type="Proteomes" id="UP000236729">
    <property type="component" value="Unassembled WGS sequence"/>
</dbReference>
<keyword evidence="1" id="KW-1133">Transmembrane helix</keyword>
<evidence type="ECO:0000313" key="2">
    <source>
        <dbReference type="EMBL" id="SEF54589.1"/>
    </source>
</evidence>
<feature type="transmembrane region" description="Helical" evidence="1">
    <location>
        <begin position="120"/>
        <end position="138"/>
    </location>
</feature>
<organism evidence="2 5">
    <name type="scientific">Saccharopolyspora kobensis</name>
    <dbReference type="NCBI Taxonomy" id="146035"/>
    <lineage>
        <taxon>Bacteria</taxon>
        <taxon>Bacillati</taxon>
        <taxon>Actinomycetota</taxon>
        <taxon>Actinomycetes</taxon>
        <taxon>Pseudonocardiales</taxon>
        <taxon>Pseudonocardiaceae</taxon>
        <taxon>Saccharopolyspora</taxon>
    </lineage>
</organism>
<keyword evidence="1" id="KW-0472">Membrane</keyword>
<dbReference type="EMBL" id="FOME01000001">
    <property type="protein sequence ID" value="SFC53178.1"/>
    <property type="molecule type" value="Genomic_DNA"/>
</dbReference>
<reference evidence="4 5" key="2">
    <citation type="submission" date="2016-10" db="EMBL/GenBank/DDBJ databases">
        <authorList>
            <person name="Varghese N."/>
            <person name="Submissions S."/>
        </authorList>
    </citation>
    <scope>NUCLEOTIDE SEQUENCE [LARGE SCALE GENOMIC DNA]</scope>
    <source>
        <strain evidence="5">ATCC 20501</strain>
        <strain evidence="3 4">CGMCC 4.3529</strain>
    </source>
</reference>
<evidence type="ECO:0008006" key="6">
    <source>
        <dbReference type="Google" id="ProtNLM"/>
    </source>
</evidence>
<dbReference type="EMBL" id="FNVB01000002">
    <property type="protein sequence ID" value="SEF54589.1"/>
    <property type="molecule type" value="Genomic_DNA"/>
</dbReference>
<keyword evidence="1" id="KW-0812">Transmembrane</keyword>
<accession>A0A1I1K377</accession>